<accession>F8NR10</accession>
<gene>
    <name evidence="2" type="ORF">SERLADRAFT_462959</name>
</gene>
<dbReference type="EMBL" id="GL945432">
    <property type="protein sequence ID" value="EGO26183.1"/>
    <property type="molecule type" value="Genomic_DNA"/>
</dbReference>
<name>F8NR10_SERL9</name>
<reference evidence="2" key="1">
    <citation type="submission" date="2011-04" db="EMBL/GenBank/DDBJ databases">
        <title>Evolution of plant cell wall degrading machinery underlies the functional diversity of forest fungi.</title>
        <authorList>
            <consortium name="US DOE Joint Genome Institute (JGI-PGF)"/>
            <person name="Eastwood D.C."/>
            <person name="Floudas D."/>
            <person name="Binder M."/>
            <person name="Majcherczyk A."/>
            <person name="Schneider P."/>
            <person name="Aerts A."/>
            <person name="Asiegbu F.O."/>
            <person name="Baker S.E."/>
            <person name="Barry K."/>
            <person name="Bendiksby M."/>
            <person name="Blumentritt M."/>
            <person name="Coutinho P.M."/>
            <person name="Cullen D."/>
            <person name="Cullen D."/>
            <person name="Gathman A."/>
            <person name="Goodell B."/>
            <person name="Henrissat B."/>
            <person name="Ihrmark K."/>
            <person name="Kauserud H."/>
            <person name="Kohler A."/>
            <person name="LaButti K."/>
            <person name="Lapidus A."/>
            <person name="Lavin J.L."/>
            <person name="Lee Y.-H."/>
            <person name="Lindquist E."/>
            <person name="Lilly W."/>
            <person name="Lucas S."/>
            <person name="Morin E."/>
            <person name="Murat C."/>
            <person name="Oguiza J.A."/>
            <person name="Park J."/>
            <person name="Pisabarro A.G."/>
            <person name="Riley R."/>
            <person name="Rosling A."/>
            <person name="Salamov A."/>
            <person name="Schmidt O."/>
            <person name="Schmutz J."/>
            <person name="Skrede I."/>
            <person name="Stenlid J."/>
            <person name="Wiebenga A."/>
            <person name="Xie X."/>
            <person name="Kues U."/>
            <person name="Hibbett D.S."/>
            <person name="Hoffmeister D."/>
            <person name="Hogberg N."/>
            <person name="Martin F."/>
            <person name="Grigoriev I.V."/>
            <person name="Watkinson S.C."/>
        </authorList>
    </citation>
    <scope>NUCLEOTIDE SEQUENCE</scope>
    <source>
        <strain evidence="2">S7.9</strain>
    </source>
</reference>
<dbReference type="RefSeq" id="XP_007316356.1">
    <property type="nucleotide sequence ID" value="XM_007316294.1"/>
</dbReference>
<feature type="non-terminal residue" evidence="2">
    <location>
        <position position="1"/>
    </location>
</feature>
<dbReference type="GeneID" id="18818463"/>
<dbReference type="Proteomes" id="UP000008064">
    <property type="component" value="Unassembled WGS sequence"/>
</dbReference>
<feature type="region of interest" description="Disordered" evidence="1">
    <location>
        <begin position="1"/>
        <end position="30"/>
    </location>
</feature>
<sequence length="76" mass="8105">EEDDSDSSEVIEESNNSRVNHTSRQTSQPIFTTIDLGQLTNADETIPSETLGQCDAGSLGPDSSLKAAILHSRTVS</sequence>
<evidence type="ECO:0000256" key="1">
    <source>
        <dbReference type="SAM" id="MobiDB-lite"/>
    </source>
</evidence>
<feature type="compositionally biased region" description="Acidic residues" evidence="1">
    <location>
        <begin position="1"/>
        <end position="12"/>
    </location>
</feature>
<organism>
    <name type="scientific">Serpula lacrymans var. lacrymans (strain S7.9)</name>
    <name type="common">Dry rot fungus</name>
    <dbReference type="NCBI Taxonomy" id="578457"/>
    <lineage>
        <taxon>Eukaryota</taxon>
        <taxon>Fungi</taxon>
        <taxon>Dikarya</taxon>
        <taxon>Basidiomycota</taxon>
        <taxon>Agaricomycotina</taxon>
        <taxon>Agaricomycetes</taxon>
        <taxon>Agaricomycetidae</taxon>
        <taxon>Boletales</taxon>
        <taxon>Coniophorineae</taxon>
        <taxon>Serpulaceae</taxon>
        <taxon>Serpula</taxon>
    </lineage>
</organism>
<evidence type="ECO:0000313" key="2">
    <source>
        <dbReference type="EMBL" id="EGO26183.1"/>
    </source>
</evidence>
<dbReference type="AlphaFoldDB" id="F8NR10"/>
<proteinExistence type="predicted"/>
<protein>
    <submittedName>
        <fullName evidence="2">Uncharacterized protein</fullName>
    </submittedName>
</protein>
<dbReference type="KEGG" id="sla:SERLADRAFT_462959"/>
<dbReference type="HOGENOM" id="CLU_2661392_0_0_1"/>